<dbReference type="EMBL" id="CM055110">
    <property type="protein sequence ID" value="KAJ7521931.1"/>
    <property type="molecule type" value="Genomic_DNA"/>
</dbReference>
<sequence>MWRQGFEPRFSTIASSMAVVPLSKSTYWQFRRSRATPCCNSLSNEGEKMQQSKEWVVSKWRPLRAPHVGRLNGCCCGCRSLLTVLSTFAAPCFNFCCMHGCFIQIFPCLIKF</sequence>
<protein>
    <submittedName>
        <fullName evidence="1">Uncharacterized protein</fullName>
    </submittedName>
</protein>
<evidence type="ECO:0000313" key="1">
    <source>
        <dbReference type="EMBL" id="KAJ7521931.1"/>
    </source>
</evidence>
<evidence type="ECO:0000313" key="2">
    <source>
        <dbReference type="Proteomes" id="UP001162992"/>
    </source>
</evidence>
<keyword evidence="2" id="KW-1185">Reference proteome</keyword>
<proteinExistence type="predicted"/>
<gene>
    <name evidence="1" type="ORF">O6H91_19G075500</name>
</gene>
<organism evidence="1 2">
    <name type="scientific">Diphasiastrum complanatum</name>
    <name type="common">Issler's clubmoss</name>
    <name type="synonym">Lycopodium complanatum</name>
    <dbReference type="NCBI Taxonomy" id="34168"/>
    <lineage>
        <taxon>Eukaryota</taxon>
        <taxon>Viridiplantae</taxon>
        <taxon>Streptophyta</taxon>
        <taxon>Embryophyta</taxon>
        <taxon>Tracheophyta</taxon>
        <taxon>Lycopodiopsida</taxon>
        <taxon>Lycopodiales</taxon>
        <taxon>Lycopodiaceae</taxon>
        <taxon>Lycopodioideae</taxon>
        <taxon>Diphasiastrum</taxon>
    </lineage>
</organism>
<comment type="caution">
    <text evidence="1">The sequence shown here is derived from an EMBL/GenBank/DDBJ whole genome shotgun (WGS) entry which is preliminary data.</text>
</comment>
<name>A0ACC2AWR7_DIPCM</name>
<accession>A0ACC2AWR7</accession>
<reference evidence="2" key="1">
    <citation type="journal article" date="2024" name="Proc. Natl. Acad. Sci. U.S.A.">
        <title>Extraordinary preservation of gene collinearity over three hundred million years revealed in homosporous lycophytes.</title>
        <authorList>
            <person name="Li C."/>
            <person name="Wickell D."/>
            <person name="Kuo L.Y."/>
            <person name="Chen X."/>
            <person name="Nie B."/>
            <person name="Liao X."/>
            <person name="Peng D."/>
            <person name="Ji J."/>
            <person name="Jenkins J."/>
            <person name="Williams M."/>
            <person name="Shu S."/>
            <person name="Plott C."/>
            <person name="Barry K."/>
            <person name="Rajasekar S."/>
            <person name="Grimwood J."/>
            <person name="Han X."/>
            <person name="Sun S."/>
            <person name="Hou Z."/>
            <person name="He W."/>
            <person name="Dai G."/>
            <person name="Sun C."/>
            <person name="Schmutz J."/>
            <person name="Leebens-Mack J.H."/>
            <person name="Li F.W."/>
            <person name="Wang L."/>
        </authorList>
    </citation>
    <scope>NUCLEOTIDE SEQUENCE [LARGE SCALE GENOMIC DNA]</scope>
    <source>
        <strain evidence="2">cv. PW_Plant_1</strain>
    </source>
</reference>
<dbReference type="Proteomes" id="UP001162992">
    <property type="component" value="Chromosome 19"/>
</dbReference>